<evidence type="ECO:0000313" key="5">
    <source>
        <dbReference type="Proteomes" id="UP001589734"/>
    </source>
</evidence>
<accession>A0ABV6BQZ9</accession>
<comment type="similarity">
    <text evidence="2">Belongs to the CDP-alcohol phosphatidyltransferase class-I family.</text>
</comment>
<keyword evidence="3" id="KW-0812">Transmembrane</keyword>
<dbReference type="Pfam" id="PF01066">
    <property type="entry name" value="CDP-OH_P_transf"/>
    <property type="match status" value="1"/>
</dbReference>
<evidence type="ECO:0000256" key="1">
    <source>
        <dbReference type="ARBA" id="ARBA00022679"/>
    </source>
</evidence>
<name>A0ABV6BQZ9_9FLAO</name>
<protein>
    <submittedName>
        <fullName evidence="4">CDP-alcohol phosphatidyltransferase family protein</fullName>
        <ecNumber evidence="4">2.7.8.-</ecNumber>
    </submittedName>
</protein>
<dbReference type="EMBL" id="JBHLYW010000006">
    <property type="protein sequence ID" value="MFC0076467.1"/>
    <property type="molecule type" value="Genomic_DNA"/>
</dbReference>
<dbReference type="Proteomes" id="UP001589734">
    <property type="component" value="Unassembled WGS sequence"/>
</dbReference>
<feature type="transmembrane region" description="Helical" evidence="3">
    <location>
        <begin position="193"/>
        <end position="214"/>
    </location>
</feature>
<proteinExistence type="inferred from homology"/>
<keyword evidence="5" id="KW-1185">Reference proteome</keyword>
<feature type="transmembrane region" description="Helical" evidence="3">
    <location>
        <begin position="168"/>
        <end position="187"/>
    </location>
</feature>
<comment type="caution">
    <text evidence="4">The sequence shown here is derived from an EMBL/GenBank/DDBJ whole genome shotgun (WGS) entry which is preliminary data.</text>
</comment>
<keyword evidence="1 2" id="KW-0808">Transferase</keyword>
<organism evidence="4 5">
    <name type="scientific">Flavobacterium procerum</name>
    <dbReference type="NCBI Taxonomy" id="1455569"/>
    <lineage>
        <taxon>Bacteria</taxon>
        <taxon>Pseudomonadati</taxon>
        <taxon>Bacteroidota</taxon>
        <taxon>Flavobacteriia</taxon>
        <taxon>Flavobacteriales</taxon>
        <taxon>Flavobacteriaceae</taxon>
        <taxon>Flavobacterium</taxon>
    </lineage>
</organism>
<feature type="transmembrane region" description="Helical" evidence="3">
    <location>
        <begin position="80"/>
        <end position="99"/>
    </location>
</feature>
<dbReference type="PROSITE" id="PS00379">
    <property type="entry name" value="CDP_ALCOHOL_P_TRANSF"/>
    <property type="match status" value="1"/>
</dbReference>
<keyword evidence="3" id="KW-0472">Membrane</keyword>
<feature type="transmembrane region" description="Helical" evidence="3">
    <location>
        <begin position="12"/>
        <end position="42"/>
    </location>
</feature>
<keyword evidence="3" id="KW-1133">Transmembrane helix</keyword>
<dbReference type="InterPro" id="IPR048254">
    <property type="entry name" value="CDP_ALCOHOL_P_TRANSF_CS"/>
</dbReference>
<dbReference type="GO" id="GO:0016740">
    <property type="term" value="F:transferase activity"/>
    <property type="evidence" value="ECO:0007669"/>
    <property type="project" value="UniProtKB-KW"/>
</dbReference>
<evidence type="ECO:0000256" key="3">
    <source>
        <dbReference type="SAM" id="Phobius"/>
    </source>
</evidence>
<dbReference type="RefSeq" id="WP_379682340.1">
    <property type="nucleotide sequence ID" value="NZ_JBHLYW010000006.1"/>
</dbReference>
<gene>
    <name evidence="4" type="ORF">ACFFLS_05410</name>
</gene>
<evidence type="ECO:0000256" key="2">
    <source>
        <dbReference type="RuleBase" id="RU003750"/>
    </source>
</evidence>
<dbReference type="Gene3D" id="1.20.120.1760">
    <property type="match status" value="1"/>
</dbReference>
<reference evidence="4 5" key="1">
    <citation type="submission" date="2024-09" db="EMBL/GenBank/DDBJ databases">
        <authorList>
            <person name="Sun Q."/>
            <person name="Mori K."/>
        </authorList>
    </citation>
    <scope>NUCLEOTIDE SEQUENCE [LARGE SCALE GENOMIC DNA]</scope>
    <source>
        <strain evidence="4 5">CGMCC 1.12926</strain>
    </source>
</reference>
<evidence type="ECO:0000313" key="4">
    <source>
        <dbReference type="EMBL" id="MFC0076467.1"/>
    </source>
</evidence>
<feature type="transmembrane region" description="Helical" evidence="3">
    <location>
        <begin position="54"/>
        <end position="74"/>
    </location>
</feature>
<dbReference type="EC" id="2.7.8.-" evidence="4"/>
<dbReference type="InterPro" id="IPR000462">
    <property type="entry name" value="CDP-OH_P_trans"/>
</dbReference>
<dbReference type="InterPro" id="IPR043130">
    <property type="entry name" value="CDP-OH_PTrfase_TM_dom"/>
</dbReference>
<sequence>MKIDWLFYHSVLILIGLLIDVFNGSVLFSLIFGALVFLFFLVKNWDGFTEKKTWGGLPNAVTLFRLMLLFTLPFISDNRFSIAILGTLFVALDGVDGFLARKLDQITHFGGLLDMETDAFFCLMFSWLIALEHVEMQWVLVAGSMRYFYKIVTTLYTRKVFVETKQKYARFFAGCYFVSLILFFYVHFSIGKYIVAIGNVLVLFSFLISFFHFFKK</sequence>